<dbReference type="InterPro" id="IPR000182">
    <property type="entry name" value="GNAT_dom"/>
</dbReference>
<organism evidence="4 5">
    <name type="scientific">Pseudonocardia spirodelae</name>
    <dbReference type="NCBI Taxonomy" id="3133431"/>
    <lineage>
        <taxon>Bacteria</taxon>
        <taxon>Bacillati</taxon>
        <taxon>Actinomycetota</taxon>
        <taxon>Actinomycetes</taxon>
        <taxon>Pseudonocardiales</taxon>
        <taxon>Pseudonocardiaceae</taxon>
        <taxon>Pseudonocardia</taxon>
    </lineage>
</organism>
<reference evidence="4 5" key="1">
    <citation type="submission" date="2024-03" db="EMBL/GenBank/DDBJ databases">
        <title>Draft genome sequence of Pseudonocardia sp. DW16-2.</title>
        <authorList>
            <person name="Duangmal K."/>
        </authorList>
    </citation>
    <scope>NUCLEOTIDE SEQUENCE [LARGE SCALE GENOMIC DNA]</scope>
    <source>
        <strain evidence="4 5">DW16-2</strain>
    </source>
</reference>
<protein>
    <submittedName>
        <fullName evidence="4">GNAT family N-acetyltransferase</fullName>
    </submittedName>
</protein>
<evidence type="ECO:0000313" key="4">
    <source>
        <dbReference type="EMBL" id="MEJ8280492.1"/>
    </source>
</evidence>
<accession>A0ABU8T955</accession>
<evidence type="ECO:0000259" key="3">
    <source>
        <dbReference type="PROSITE" id="PS51186"/>
    </source>
</evidence>
<gene>
    <name evidence="4" type="ORF">WJX68_16230</name>
</gene>
<evidence type="ECO:0000256" key="1">
    <source>
        <dbReference type="ARBA" id="ARBA00022679"/>
    </source>
</evidence>
<keyword evidence="1" id="KW-0808">Transferase</keyword>
<keyword evidence="2" id="KW-0012">Acyltransferase</keyword>
<evidence type="ECO:0000313" key="5">
    <source>
        <dbReference type="Proteomes" id="UP001364211"/>
    </source>
</evidence>
<dbReference type="PANTHER" id="PTHR43877:SF1">
    <property type="entry name" value="ACETYLTRANSFERASE"/>
    <property type="match status" value="1"/>
</dbReference>
<sequence length="172" mass="17222">MLTVRPAAPADGPALGRIDALTWTAAVSPAPPRTEPFLQRVPVGEVLVADDDGAVAGYAIAGPAPPAVPAHAHVWLLAGLAVHPGHAGRGAGRALVEAATGRARAAGARKLTLRVLGGNTRARALYARCGFVEEGVLRAEFVLDGGPVDDVLMACHLAGPAPGDGGTVGGRS</sequence>
<dbReference type="PANTHER" id="PTHR43877">
    <property type="entry name" value="AMINOALKYLPHOSPHONATE N-ACETYLTRANSFERASE-RELATED-RELATED"/>
    <property type="match status" value="1"/>
</dbReference>
<dbReference type="CDD" id="cd04301">
    <property type="entry name" value="NAT_SF"/>
    <property type="match status" value="1"/>
</dbReference>
<keyword evidence="5" id="KW-1185">Reference proteome</keyword>
<dbReference type="Proteomes" id="UP001364211">
    <property type="component" value="Unassembled WGS sequence"/>
</dbReference>
<dbReference type="PROSITE" id="PS51186">
    <property type="entry name" value="GNAT"/>
    <property type="match status" value="1"/>
</dbReference>
<dbReference type="SUPFAM" id="SSF55729">
    <property type="entry name" value="Acyl-CoA N-acyltransferases (Nat)"/>
    <property type="match status" value="1"/>
</dbReference>
<dbReference type="Pfam" id="PF00583">
    <property type="entry name" value="Acetyltransf_1"/>
    <property type="match status" value="1"/>
</dbReference>
<dbReference type="InterPro" id="IPR050832">
    <property type="entry name" value="Bact_Acetyltransf"/>
</dbReference>
<name>A0ABU8T955_9PSEU</name>
<comment type="caution">
    <text evidence="4">The sequence shown here is derived from an EMBL/GenBank/DDBJ whole genome shotgun (WGS) entry which is preliminary data.</text>
</comment>
<dbReference type="Gene3D" id="3.40.630.30">
    <property type="match status" value="1"/>
</dbReference>
<dbReference type="EMBL" id="JBBJUP010000012">
    <property type="protein sequence ID" value="MEJ8280492.1"/>
    <property type="molecule type" value="Genomic_DNA"/>
</dbReference>
<feature type="domain" description="N-acetyltransferase" evidence="3">
    <location>
        <begin position="2"/>
        <end position="158"/>
    </location>
</feature>
<proteinExistence type="predicted"/>
<evidence type="ECO:0000256" key="2">
    <source>
        <dbReference type="ARBA" id="ARBA00023315"/>
    </source>
</evidence>
<dbReference type="RefSeq" id="WP_340291683.1">
    <property type="nucleotide sequence ID" value="NZ_JBBJUP010000012.1"/>
</dbReference>
<dbReference type="InterPro" id="IPR016181">
    <property type="entry name" value="Acyl_CoA_acyltransferase"/>
</dbReference>